<name>A0A4V2J4B7_9BACL</name>
<evidence type="ECO:0000259" key="3">
    <source>
        <dbReference type="PROSITE" id="PS51186"/>
    </source>
</evidence>
<evidence type="ECO:0000256" key="2">
    <source>
        <dbReference type="ARBA" id="ARBA00023315"/>
    </source>
</evidence>
<dbReference type="InterPro" id="IPR000182">
    <property type="entry name" value="GNAT_dom"/>
</dbReference>
<comment type="caution">
    <text evidence="4">The sequence shown here is derived from an EMBL/GenBank/DDBJ whole genome shotgun (WGS) entry which is preliminary data.</text>
</comment>
<dbReference type="PANTHER" id="PTHR43877">
    <property type="entry name" value="AMINOALKYLPHOSPHONATE N-ACETYLTRANSFERASE-RELATED-RELATED"/>
    <property type="match status" value="1"/>
</dbReference>
<dbReference type="CDD" id="cd04301">
    <property type="entry name" value="NAT_SF"/>
    <property type="match status" value="1"/>
</dbReference>
<evidence type="ECO:0000313" key="5">
    <source>
        <dbReference type="Proteomes" id="UP000293142"/>
    </source>
</evidence>
<keyword evidence="1 4" id="KW-0808">Transferase</keyword>
<protein>
    <submittedName>
        <fullName evidence="4">GNAT family N-acetyltransferase</fullName>
    </submittedName>
</protein>
<accession>A0A4V2J4B7</accession>
<organism evidence="4 5">
    <name type="scientific">Paenibacillus thalictri</name>
    <dbReference type="NCBI Taxonomy" id="2527873"/>
    <lineage>
        <taxon>Bacteria</taxon>
        <taxon>Bacillati</taxon>
        <taxon>Bacillota</taxon>
        <taxon>Bacilli</taxon>
        <taxon>Bacillales</taxon>
        <taxon>Paenibacillaceae</taxon>
        <taxon>Paenibacillus</taxon>
    </lineage>
</organism>
<proteinExistence type="predicted"/>
<dbReference type="Pfam" id="PF00583">
    <property type="entry name" value="Acetyltransf_1"/>
    <property type="match status" value="1"/>
</dbReference>
<gene>
    <name evidence="4" type="ORF">EYB31_12415</name>
</gene>
<dbReference type="Gene3D" id="3.40.630.30">
    <property type="match status" value="1"/>
</dbReference>
<dbReference type="GO" id="GO:0016747">
    <property type="term" value="F:acyltransferase activity, transferring groups other than amino-acyl groups"/>
    <property type="evidence" value="ECO:0007669"/>
    <property type="project" value="InterPro"/>
</dbReference>
<dbReference type="SUPFAM" id="SSF55729">
    <property type="entry name" value="Acyl-CoA N-acyltransferases (Nat)"/>
    <property type="match status" value="1"/>
</dbReference>
<reference evidence="4 5" key="1">
    <citation type="submission" date="2019-02" db="EMBL/GenBank/DDBJ databases">
        <title>Paenibacillus sp. nov., isolated from surface-sterilized tissue of Thalictrum simplex L.</title>
        <authorList>
            <person name="Tuo L."/>
        </authorList>
    </citation>
    <scope>NUCLEOTIDE SEQUENCE [LARGE SCALE GENOMIC DNA]</scope>
    <source>
        <strain evidence="4 5">N2SHLJ1</strain>
    </source>
</reference>
<dbReference type="InterPro" id="IPR050832">
    <property type="entry name" value="Bact_Acetyltransf"/>
</dbReference>
<evidence type="ECO:0000256" key="1">
    <source>
        <dbReference type="ARBA" id="ARBA00022679"/>
    </source>
</evidence>
<keyword evidence="2" id="KW-0012">Acyltransferase</keyword>
<dbReference type="InterPro" id="IPR016181">
    <property type="entry name" value="Acyl_CoA_acyltransferase"/>
</dbReference>
<keyword evidence="5" id="KW-1185">Reference proteome</keyword>
<dbReference type="RefSeq" id="WP_131013659.1">
    <property type="nucleotide sequence ID" value="NZ_SIRE01000008.1"/>
</dbReference>
<dbReference type="Proteomes" id="UP000293142">
    <property type="component" value="Unassembled WGS sequence"/>
</dbReference>
<dbReference type="EMBL" id="SIRE01000008">
    <property type="protein sequence ID" value="TBL79022.1"/>
    <property type="molecule type" value="Genomic_DNA"/>
</dbReference>
<evidence type="ECO:0000313" key="4">
    <source>
        <dbReference type="EMBL" id="TBL79022.1"/>
    </source>
</evidence>
<dbReference type="PROSITE" id="PS51186">
    <property type="entry name" value="GNAT"/>
    <property type="match status" value="1"/>
</dbReference>
<feature type="domain" description="N-acetyltransferase" evidence="3">
    <location>
        <begin position="1"/>
        <end position="139"/>
    </location>
</feature>
<dbReference type="OrthoDB" id="9788755at2"/>
<sequence>MNIRLAAESDNPDLREVYLESRRNRFYWAVTENMKLDDFDRDTVDEVILLAEEDSRVAGFVSLYLPDNFIHHLFVHPDFFGKGAGVRLLQAAIHKMHTPVTLKCVSKNHKAMKFYEKNGWQKVVEESGAGEPYWIMRYE</sequence>
<dbReference type="AlphaFoldDB" id="A0A4V2J4B7"/>